<dbReference type="PANTHER" id="PTHR31321:SF76">
    <property type="entry name" value="PECTINESTERASE 10-RELATED"/>
    <property type="match status" value="1"/>
</dbReference>
<dbReference type="InterPro" id="IPR033131">
    <property type="entry name" value="Pectinesterase_Asp_AS"/>
</dbReference>
<dbReference type="Pfam" id="PF01095">
    <property type="entry name" value="Pectinesterase"/>
    <property type="match status" value="1"/>
</dbReference>
<protein>
    <recommendedName>
        <fullName evidence="3 10">Pectinesterase</fullName>
        <ecNumber evidence="3 10">3.1.1.11</ecNumber>
    </recommendedName>
</protein>
<proteinExistence type="inferred from homology"/>
<dbReference type="GO" id="GO:0042545">
    <property type="term" value="P:cell wall modification"/>
    <property type="evidence" value="ECO:0007669"/>
    <property type="project" value="UniProtKB-UniRule"/>
</dbReference>
<keyword evidence="6" id="KW-0325">Glycoprotein</keyword>
<dbReference type="GO" id="GO:0030599">
    <property type="term" value="F:pectinesterase activity"/>
    <property type="evidence" value="ECO:0007669"/>
    <property type="project" value="UniProtKB-UniRule"/>
</dbReference>
<dbReference type="PROSITE" id="PS00503">
    <property type="entry name" value="PECTINESTERASE_2"/>
    <property type="match status" value="1"/>
</dbReference>
<evidence type="ECO:0000256" key="1">
    <source>
        <dbReference type="ARBA" id="ARBA00005184"/>
    </source>
</evidence>
<dbReference type="AlphaFoldDB" id="A0ABD1CAM2"/>
<dbReference type="GO" id="GO:0045490">
    <property type="term" value="P:pectin catabolic process"/>
    <property type="evidence" value="ECO:0007669"/>
    <property type="project" value="UniProtKB-UniRule"/>
</dbReference>
<reference evidence="12 13" key="1">
    <citation type="submission" date="2024-04" db="EMBL/GenBank/DDBJ databases">
        <title>Genome assembly C_amara_ONT_v2.</title>
        <authorList>
            <person name="Yant L."/>
            <person name="Moore C."/>
            <person name="Slenker M."/>
        </authorList>
    </citation>
    <scope>NUCLEOTIDE SEQUENCE [LARGE SCALE GENOMIC DNA]</scope>
    <source>
        <tissue evidence="12">Leaf</tissue>
    </source>
</reference>
<dbReference type="FunFam" id="2.160.20.10:FF:000013">
    <property type="entry name" value="Pectinesterase"/>
    <property type="match status" value="1"/>
</dbReference>
<dbReference type="SUPFAM" id="SSF51126">
    <property type="entry name" value="Pectin lyase-like"/>
    <property type="match status" value="1"/>
</dbReference>
<comment type="similarity">
    <text evidence="2">Belongs to the pectinesterase family.</text>
</comment>
<sequence length="341" mass="37841">MKGMPFCNICYSYYKVCVCLMMMLLVYGCAAGDGNSSQIASTITVDCNGTGDYQTVQSAIDSIPLQNQNWIRILIKNGIYKEKVTIPKDKGYIYMYGEGIEKTIIAYDDHESTDTSATFTAYPNNIIISGITFKNTYNIGYIAAPVKPAVAARMLGDKYVIMDSSFDGLQDTLEDTLGRHYYRRCVISGAVDFIFGYAQSIFEGCTLNITLGIYEPHKEYGVITAQGRQSPTDNGGFVFKDCTVTGNGKALLGRAWEPYARVIFYRSKFSDAILPIGWDAWKAKGQENHTTFVEFGCTGAGADTSQRVPWLKKASEKDLLGFTNIYFIDQEGWLGGFPIKN</sequence>
<organism evidence="12 13">
    <name type="scientific">Cardamine amara subsp. amara</name>
    <dbReference type="NCBI Taxonomy" id="228776"/>
    <lineage>
        <taxon>Eukaryota</taxon>
        <taxon>Viridiplantae</taxon>
        <taxon>Streptophyta</taxon>
        <taxon>Embryophyta</taxon>
        <taxon>Tracheophyta</taxon>
        <taxon>Spermatophyta</taxon>
        <taxon>Magnoliopsida</taxon>
        <taxon>eudicotyledons</taxon>
        <taxon>Gunneridae</taxon>
        <taxon>Pentapetalae</taxon>
        <taxon>rosids</taxon>
        <taxon>malvids</taxon>
        <taxon>Brassicales</taxon>
        <taxon>Brassicaceae</taxon>
        <taxon>Cardamineae</taxon>
        <taxon>Cardamine</taxon>
    </lineage>
</organism>
<evidence type="ECO:0000313" key="13">
    <source>
        <dbReference type="Proteomes" id="UP001558713"/>
    </source>
</evidence>
<feature type="domain" description="Pectinesterase catalytic" evidence="11">
    <location>
        <begin position="43"/>
        <end position="330"/>
    </location>
</feature>
<evidence type="ECO:0000256" key="6">
    <source>
        <dbReference type="ARBA" id="ARBA00023180"/>
    </source>
</evidence>
<evidence type="ECO:0000256" key="10">
    <source>
        <dbReference type="RuleBase" id="RU000589"/>
    </source>
</evidence>
<keyword evidence="4 10" id="KW-0378">Hydrolase</keyword>
<evidence type="ECO:0000256" key="8">
    <source>
        <dbReference type="ARBA" id="ARBA00057335"/>
    </source>
</evidence>
<evidence type="ECO:0000256" key="5">
    <source>
        <dbReference type="ARBA" id="ARBA00023085"/>
    </source>
</evidence>
<evidence type="ECO:0000256" key="3">
    <source>
        <dbReference type="ARBA" id="ARBA00013229"/>
    </source>
</evidence>
<dbReference type="Gene3D" id="2.160.20.10">
    <property type="entry name" value="Single-stranded right-handed beta-helix, Pectin lyase-like"/>
    <property type="match status" value="1"/>
</dbReference>
<dbReference type="PANTHER" id="PTHR31321">
    <property type="entry name" value="ACYL-COA THIOESTER HYDROLASE YBHC-RELATED"/>
    <property type="match status" value="1"/>
</dbReference>
<dbReference type="PROSITE" id="PS51257">
    <property type="entry name" value="PROKAR_LIPOPROTEIN"/>
    <property type="match status" value="1"/>
</dbReference>
<dbReference type="InterPro" id="IPR012334">
    <property type="entry name" value="Pectin_lyas_fold"/>
</dbReference>
<dbReference type="Proteomes" id="UP001558713">
    <property type="component" value="Unassembled WGS sequence"/>
</dbReference>
<comment type="catalytic activity">
    <reaction evidence="7 10">
        <text>[(1-&gt;4)-alpha-D-galacturonosyl methyl ester](n) + n H2O = [(1-&gt;4)-alpha-D-galacturonosyl](n) + n methanol + n H(+)</text>
        <dbReference type="Rhea" id="RHEA:22380"/>
        <dbReference type="Rhea" id="RHEA-COMP:14570"/>
        <dbReference type="Rhea" id="RHEA-COMP:14573"/>
        <dbReference type="ChEBI" id="CHEBI:15377"/>
        <dbReference type="ChEBI" id="CHEBI:15378"/>
        <dbReference type="ChEBI" id="CHEBI:17790"/>
        <dbReference type="ChEBI" id="CHEBI:140522"/>
        <dbReference type="ChEBI" id="CHEBI:140523"/>
        <dbReference type="EC" id="3.1.1.11"/>
    </reaction>
</comment>
<keyword evidence="10" id="KW-0732">Signal</keyword>
<evidence type="ECO:0000256" key="4">
    <source>
        <dbReference type="ARBA" id="ARBA00022801"/>
    </source>
</evidence>
<evidence type="ECO:0000256" key="9">
    <source>
        <dbReference type="PROSITE-ProRule" id="PRU10040"/>
    </source>
</evidence>
<evidence type="ECO:0000256" key="7">
    <source>
        <dbReference type="ARBA" id="ARBA00047928"/>
    </source>
</evidence>
<dbReference type="EMBL" id="JBANAX010000007">
    <property type="protein sequence ID" value="KAL1226231.1"/>
    <property type="molecule type" value="Genomic_DNA"/>
</dbReference>
<evidence type="ECO:0000256" key="2">
    <source>
        <dbReference type="ARBA" id="ARBA00008891"/>
    </source>
</evidence>
<feature type="active site" evidence="9">
    <location>
        <position position="192"/>
    </location>
</feature>
<keyword evidence="5 10" id="KW-0063">Aspartyl esterase</keyword>
<feature type="chain" id="PRO_5044526250" description="Pectinesterase" evidence="10">
    <location>
        <begin position="32"/>
        <end position="341"/>
    </location>
</feature>
<dbReference type="InterPro" id="IPR011050">
    <property type="entry name" value="Pectin_lyase_fold/virulence"/>
</dbReference>
<name>A0ABD1CAM2_CARAN</name>
<comment type="function">
    <text evidence="8">Acts in the modification of cell walls via demethylesterification of cell wall pectin.</text>
</comment>
<comment type="pathway">
    <text evidence="1 10">Glycan metabolism; pectin degradation; 2-dehydro-3-deoxy-D-gluconate from pectin: step 1/5.</text>
</comment>
<feature type="signal peptide" evidence="10">
    <location>
        <begin position="1"/>
        <end position="31"/>
    </location>
</feature>
<dbReference type="EC" id="3.1.1.11" evidence="3 10"/>
<evidence type="ECO:0000259" key="11">
    <source>
        <dbReference type="Pfam" id="PF01095"/>
    </source>
</evidence>
<dbReference type="InterPro" id="IPR000070">
    <property type="entry name" value="Pectinesterase_cat"/>
</dbReference>
<keyword evidence="13" id="KW-1185">Reference proteome</keyword>
<accession>A0ABD1CAM2</accession>
<gene>
    <name evidence="12" type="ORF">V5N11_017702</name>
</gene>
<comment type="caution">
    <text evidence="12">The sequence shown here is derived from an EMBL/GenBank/DDBJ whole genome shotgun (WGS) entry which is preliminary data.</text>
</comment>
<evidence type="ECO:0000313" key="12">
    <source>
        <dbReference type="EMBL" id="KAL1226231.1"/>
    </source>
</evidence>